<name>A0ABT4SYH4_9ACTN</name>
<keyword evidence="3 7" id="KW-0812">Transmembrane</keyword>
<evidence type="ECO:0000256" key="4">
    <source>
        <dbReference type="ARBA" id="ARBA00022989"/>
    </source>
</evidence>
<feature type="transmembrane region" description="Helical" evidence="7">
    <location>
        <begin position="261"/>
        <end position="278"/>
    </location>
</feature>
<dbReference type="EMBL" id="JAPNUD010000032">
    <property type="protein sequence ID" value="MDA0641906.1"/>
    <property type="molecule type" value="Genomic_DNA"/>
</dbReference>
<feature type="transmembrane region" description="Helical" evidence="7">
    <location>
        <begin position="197"/>
        <end position="223"/>
    </location>
</feature>
<keyword evidence="2" id="KW-1003">Cell membrane</keyword>
<evidence type="ECO:0000256" key="6">
    <source>
        <dbReference type="SAM" id="MobiDB-lite"/>
    </source>
</evidence>
<accession>A0ABT4SYH4</accession>
<evidence type="ECO:0000313" key="9">
    <source>
        <dbReference type="Proteomes" id="UP001212498"/>
    </source>
</evidence>
<reference evidence="8 9" key="1">
    <citation type="submission" date="2022-11" db="EMBL/GenBank/DDBJ databases">
        <title>Nonomuraea corallina sp. nov., a new species of the genus Nonomuraea isolated from sea side sediment in Thai sea.</title>
        <authorList>
            <person name="Ngamcharungchit C."/>
            <person name="Matsumoto A."/>
            <person name="Suriyachadkun C."/>
            <person name="Panbangred W."/>
            <person name="Inahashi Y."/>
            <person name="Intra B."/>
        </authorList>
    </citation>
    <scope>NUCLEOTIDE SEQUENCE [LARGE SCALE GENOMIC DNA]</scope>
    <source>
        <strain evidence="8 9">DSM 43553</strain>
    </source>
</reference>
<sequence length="316" mass="32846">MSVSLTERIRSIKNRARRMVEGWRVRRPSVDHLIKTVQRYQAQSGDRLAGGVTYFAFLSFFPLIALAFALLGYVVTVSATVAGALETAITERLPGLAGQLDLTAIKDAKTTAGVIGLLGLLYAGLGAVDALRGALREISMTTSPAFSFVRAKLRDLASLLMLGVTLIVSVLVGGLATQATTMVANFLFGGSSPVVTVLTGLVGLAGSVAADWVLFMIALGWVARPVQPFRVLARGALLGAIGFGVLKQLASLLLAGTLSNPIYGAFAVMVGLLLWINFSTRLILYVAAWTATAGGAPPPAPSPVPSAGTPEPAGPS</sequence>
<organism evidence="8 9">
    <name type="scientific">Nonomuraea ferruginea</name>
    <dbReference type="NCBI Taxonomy" id="46174"/>
    <lineage>
        <taxon>Bacteria</taxon>
        <taxon>Bacillati</taxon>
        <taxon>Actinomycetota</taxon>
        <taxon>Actinomycetes</taxon>
        <taxon>Streptosporangiales</taxon>
        <taxon>Streptosporangiaceae</taxon>
        <taxon>Nonomuraea</taxon>
    </lineage>
</organism>
<dbReference type="Pfam" id="PF03631">
    <property type="entry name" value="Virul_fac_BrkB"/>
    <property type="match status" value="1"/>
</dbReference>
<dbReference type="PANTHER" id="PTHR30213:SF1">
    <property type="entry name" value="INNER MEMBRANE PROTEIN YHJD"/>
    <property type="match status" value="1"/>
</dbReference>
<feature type="transmembrane region" description="Helical" evidence="7">
    <location>
        <begin position="156"/>
        <end position="177"/>
    </location>
</feature>
<dbReference type="InterPro" id="IPR017039">
    <property type="entry name" value="Virul_fac_BrkB"/>
</dbReference>
<dbReference type="PIRSF" id="PIRSF035875">
    <property type="entry name" value="RNase_BN"/>
    <property type="match status" value="1"/>
</dbReference>
<proteinExistence type="predicted"/>
<dbReference type="Proteomes" id="UP001212498">
    <property type="component" value="Unassembled WGS sequence"/>
</dbReference>
<feature type="transmembrane region" description="Helical" evidence="7">
    <location>
        <begin position="235"/>
        <end position="255"/>
    </location>
</feature>
<evidence type="ECO:0000256" key="1">
    <source>
        <dbReference type="ARBA" id="ARBA00004651"/>
    </source>
</evidence>
<dbReference type="RefSeq" id="WP_271276605.1">
    <property type="nucleotide sequence ID" value="NZ_BAABFD010000019.1"/>
</dbReference>
<feature type="transmembrane region" description="Helical" evidence="7">
    <location>
        <begin position="112"/>
        <end position="135"/>
    </location>
</feature>
<comment type="caution">
    <text evidence="8">The sequence shown here is derived from an EMBL/GenBank/DDBJ whole genome shotgun (WGS) entry which is preliminary data.</text>
</comment>
<dbReference type="PANTHER" id="PTHR30213">
    <property type="entry name" value="INNER MEMBRANE PROTEIN YHJD"/>
    <property type="match status" value="1"/>
</dbReference>
<evidence type="ECO:0000256" key="5">
    <source>
        <dbReference type="ARBA" id="ARBA00023136"/>
    </source>
</evidence>
<comment type="subcellular location">
    <subcellularLocation>
        <location evidence="1">Cell membrane</location>
        <topology evidence="1">Multi-pass membrane protein</topology>
    </subcellularLocation>
</comment>
<protein>
    <submittedName>
        <fullName evidence="8">YihY/virulence factor BrkB family protein</fullName>
    </submittedName>
</protein>
<keyword evidence="9" id="KW-1185">Reference proteome</keyword>
<feature type="transmembrane region" description="Helical" evidence="7">
    <location>
        <begin position="48"/>
        <end position="75"/>
    </location>
</feature>
<keyword evidence="4 7" id="KW-1133">Transmembrane helix</keyword>
<evidence type="ECO:0000256" key="3">
    <source>
        <dbReference type="ARBA" id="ARBA00022692"/>
    </source>
</evidence>
<evidence type="ECO:0000256" key="2">
    <source>
        <dbReference type="ARBA" id="ARBA00022475"/>
    </source>
</evidence>
<feature type="region of interest" description="Disordered" evidence="6">
    <location>
        <begin position="296"/>
        <end position="316"/>
    </location>
</feature>
<keyword evidence="5 7" id="KW-0472">Membrane</keyword>
<evidence type="ECO:0000256" key="7">
    <source>
        <dbReference type="SAM" id="Phobius"/>
    </source>
</evidence>
<evidence type="ECO:0000313" key="8">
    <source>
        <dbReference type="EMBL" id="MDA0641906.1"/>
    </source>
</evidence>
<gene>
    <name evidence="8" type="ORF">OUY24_14850</name>
</gene>